<evidence type="ECO:0000313" key="2">
    <source>
        <dbReference type="Proteomes" id="UP000203811"/>
    </source>
</evidence>
<accession>A0A1B2AP36</accession>
<keyword evidence="2" id="KW-1185">Reference proteome</keyword>
<dbReference type="KEGG" id="vg:29066902"/>
<evidence type="ECO:0000313" key="1">
    <source>
        <dbReference type="EMBL" id="ANY29683.1"/>
    </source>
</evidence>
<organism evidence="1 2">
    <name type="scientific">Escherichia phage Envy</name>
    <dbReference type="NCBI Taxonomy" id="1883200"/>
    <lineage>
        <taxon>Viruses</taxon>
        <taxon>Duplodnaviria</taxon>
        <taxon>Heunggongvirae</taxon>
        <taxon>Uroviricota</taxon>
        <taxon>Caudoviricetes</taxon>
        <taxon>Dhillonvirus</taxon>
        <taxon>Dhillonvirus envy</taxon>
    </lineage>
</organism>
<proteinExistence type="predicted"/>
<dbReference type="RefSeq" id="YP_009288175.1">
    <property type="nucleotide sequence ID" value="NC_031081.1"/>
</dbReference>
<reference evidence="1 2" key="1">
    <citation type="submission" date="2016-07" db="EMBL/GenBank/DDBJ databases">
        <title>Seven bacteriophages isolated from the microbial communities of the female bladder.</title>
        <authorList>
            <person name="Malki K."/>
            <person name="Sible E."/>
            <person name="Cooper A."/>
            <person name="Garretto A."/>
            <person name="Bruder K."/>
            <person name="Putonti C."/>
        </authorList>
    </citation>
    <scope>NUCLEOTIDE SEQUENCE [LARGE SCALE GENOMIC DNA]</scope>
</reference>
<dbReference type="EMBL" id="KX534335">
    <property type="protein sequence ID" value="ANY29683.1"/>
    <property type="molecule type" value="Genomic_DNA"/>
</dbReference>
<sequence length="184" mass="21211">MKLLFRNKHNGLFFTPIEVLPNFVRMYHEASDRVYWYRKDTLHEHLQVVHHDVRVGDVLRCDGNDYTWVVKSVGKEWITIDSTLVAGATINPATLVNYTRVGRNYAPKRPGVEAKAITRTEHPYTKYDENKVRQHIDNARKAITQQCDAMRLANLDAERFGIGVILVYPDGSMKSTDPRSVIQK</sequence>
<protein>
    <submittedName>
        <fullName evidence="1">Uncharacterized protein</fullName>
    </submittedName>
</protein>
<dbReference type="GeneID" id="29066902"/>
<name>A0A1B2AP36_9CAUD</name>
<dbReference type="OrthoDB" id="10193at10239"/>
<dbReference type="Proteomes" id="UP000203811">
    <property type="component" value="Segment"/>
</dbReference>